<comment type="caution">
    <text evidence="1">The sequence shown here is derived from an EMBL/GenBank/DDBJ whole genome shotgun (WGS) entry which is preliminary data.</text>
</comment>
<evidence type="ECO:0000313" key="1">
    <source>
        <dbReference type="EMBL" id="RAP77386.1"/>
    </source>
</evidence>
<sequence>MQLVEEVTSFSKEISQKNNKFHITFRFVYVMDMIYLKIYMNLSSNFGSFTIPFPYAKRFHCRKEFAAFF</sequence>
<protein>
    <submittedName>
        <fullName evidence="1">Uncharacterized protein</fullName>
    </submittedName>
</protein>
<keyword evidence="2" id="KW-1185">Reference proteome</keyword>
<accession>A0A328UBG8</accession>
<organism evidence="1 2">
    <name type="scientific">Paenibacillus montanisoli</name>
    <dbReference type="NCBI Taxonomy" id="2081970"/>
    <lineage>
        <taxon>Bacteria</taxon>
        <taxon>Bacillati</taxon>
        <taxon>Bacillota</taxon>
        <taxon>Bacilli</taxon>
        <taxon>Bacillales</taxon>
        <taxon>Paenibacillaceae</taxon>
        <taxon>Paenibacillus</taxon>
    </lineage>
</organism>
<evidence type="ECO:0000313" key="2">
    <source>
        <dbReference type="Proteomes" id="UP000249260"/>
    </source>
</evidence>
<gene>
    <name evidence="1" type="ORF">DL346_02545</name>
</gene>
<name>A0A328UBG8_9BACL</name>
<reference evidence="1 2" key="1">
    <citation type="submission" date="2018-06" db="EMBL/GenBank/DDBJ databases">
        <title>Paenibacillus montanisoli sp. nov., isolated from mountain area soil.</title>
        <authorList>
            <person name="Wu M."/>
        </authorList>
    </citation>
    <scope>NUCLEOTIDE SEQUENCE [LARGE SCALE GENOMIC DNA]</scope>
    <source>
        <strain evidence="1 2">RA17</strain>
    </source>
</reference>
<dbReference type="AlphaFoldDB" id="A0A328UBG8"/>
<proteinExistence type="predicted"/>
<dbReference type="Proteomes" id="UP000249260">
    <property type="component" value="Unassembled WGS sequence"/>
</dbReference>
<dbReference type="EMBL" id="QLUW01000001">
    <property type="protein sequence ID" value="RAP77386.1"/>
    <property type="molecule type" value="Genomic_DNA"/>
</dbReference>